<accession>A0ABQ1QG33</accession>
<comment type="caution">
    <text evidence="2">The sequence shown here is derived from an EMBL/GenBank/DDBJ whole genome shotgun (WGS) entry which is preliminary data.</text>
</comment>
<feature type="transmembrane region" description="Helical" evidence="1">
    <location>
        <begin position="101"/>
        <end position="127"/>
    </location>
</feature>
<evidence type="ECO:0000313" key="3">
    <source>
        <dbReference type="Proteomes" id="UP000617355"/>
    </source>
</evidence>
<evidence type="ECO:0000256" key="1">
    <source>
        <dbReference type="SAM" id="Phobius"/>
    </source>
</evidence>
<dbReference type="Proteomes" id="UP000617355">
    <property type="component" value="Unassembled WGS sequence"/>
</dbReference>
<gene>
    <name evidence="2" type="ORF">GCM10011358_06670</name>
</gene>
<sequence length="234" mass="25546">MRSWPGMSEFLRRLVVAMIVGLAFAMAGAWSWAVVAGLGVLAITIYRYFPRETPPPNALRYDAGPSQTGPDWLGFVLSGLFFAIPIWAARAEPAFGAIHPAALLTWPLALLSVAFWMIGAVYAPYWIVIERDGLRVRSAFTERVVPFADVLRVYPYRRAIPRWLTALAPMLAGSGNFGTAGALMLARPRKGIVIEHRGGQHIAIASDSFEKPMEQIMAALKANGLSVDPPRKGA</sequence>
<dbReference type="EMBL" id="BMGI01000001">
    <property type="protein sequence ID" value="GGD24892.1"/>
    <property type="molecule type" value="Genomic_DNA"/>
</dbReference>
<feature type="transmembrane region" description="Helical" evidence="1">
    <location>
        <begin position="69"/>
        <end position="89"/>
    </location>
</feature>
<name>A0ABQ1QG33_9RHOB</name>
<reference evidence="3" key="1">
    <citation type="journal article" date="2019" name="Int. J. Syst. Evol. Microbiol.">
        <title>The Global Catalogue of Microorganisms (GCM) 10K type strain sequencing project: providing services to taxonomists for standard genome sequencing and annotation.</title>
        <authorList>
            <consortium name="The Broad Institute Genomics Platform"/>
            <consortium name="The Broad Institute Genome Sequencing Center for Infectious Disease"/>
            <person name="Wu L."/>
            <person name="Ma J."/>
        </authorList>
    </citation>
    <scope>NUCLEOTIDE SEQUENCE [LARGE SCALE GENOMIC DNA]</scope>
    <source>
        <strain evidence="3">CGMCC 1.12922</strain>
    </source>
</reference>
<keyword evidence="3" id="KW-1185">Reference proteome</keyword>
<evidence type="ECO:0008006" key="4">
    <source>
        <dbReference type="Google" id="ProtNLM"/>
    </source>
</evidence>
<keyword evidence="1" id="KW-0472">Membrane</keyword>
<proteinExistence type="predicted"/>
<feature type="transmembrane region" description="Helical" evidence="1">
    <location>
        <begin position="163"/>
        <end position="186"/>
    </location>
</feature>
<feature type="transmembrane region" description="Helical" evidence="1">
    <location>
        <begin position="21"/>
        <end position="49"/>
    </location>
</feature>
<organism evidence="2 3">
    <name type="scientific">Sinisalibacter lacisalsi</name>
    <dbReference type="NCBI Taxonomy" id="1526570"/>
    <lineage>
        <taxon>Bacteria</taxon>
        <taxon>Pseudomonadati</taxon>
        <taxon>Pseudomonadota</taxon>
        <taxon>Alphaproteobacteria</taxon>
        <taxon>Rhodobacterales</taxon>
        <taxon>Roseobacteraceae</taxon>
        <taxon>Sinisalibacter</taxon>
    </lineage>
</organism>
<keyword evidence="1" id="KW-0812">Transmembrane</keyword>
<protein>
    <recommendedName>
        <fullName evidence="4">Bacterial Pleckstrin homology domain-containing protein</fullName>
    </recommendedName>
</protein>
<evidence type="ECO:0000313" key="2">
    <source>
        <dbReference type="EMBL" id="GGD24892.1"/>
    </source>
</evidence>
<keyword evidence="1" id="KW-1133">Transmembrane helix</keyword>